<dbReference type="InterPro" id="IPR017451">
    <property type="entry name" value="F-box-assoc_interact_dom"/>
</dbReference>
<dbReference type="SUPFAM" id="SSF81383">
    <property type="entry name" value="F-box domain"/>
    <property type="match status" value="1"/>
</dbReference>
<gene>
    <name evidence="3" type="ORF">MERR_LOCUS33437</name>
</gene>
<name>A0A6D2K1T0_9BRAS</name>
<reference evidence="3" key="1">
    <citation type="submission" date="2020-01" db="EMBL/GenBank/DDBJ databases">
        <authorList>
            <person name="Mishra B."/>
        </authorList>
    </citation>
    <scope>NUCLEOTIDE SEQUENCE [LARGE SCALE GENOMIC DNA]</scope>
</reference>
<dbReference type="EMBL" id="CACVBM020001340">
    <property type="protein sequence ID" value="CAA7046202.1"/>
    <property type="molecule type" value="Genomic_DNA"/>
</dbReference>
<dbReference type="InterPro" id="IPR013187">
    <property type="entry name" value="F-box-assoc_dom_typ3"/>
</dbReference>
<dbReference type="PANTHER" id="PTHR31111:SF39">
    <property type="entry name" value="F-BOX DOMAIN-CONTAINING PROTEIN"/>
    <property type="match status" value="1"/>
</dbReference>
<organism evidence="3 4">
    <name type="scientific">Microthlaspi erraticum</name>
    <dbReference type="NCBI Taxonomy" id="1685480"/>
    <lineage>
        <taxon>Eukaryota</taxon>
        <taxon>Viridiplantae</taxon>
        <taxon>Streptophyta</taxon>
        <taxon>Embryophyta</taxon>
        <taxon>Tracheophyta</taxon>
        <taxon>Spermatophyta</taxon>
        <taxon>Magnoliopsida</taxon>
        <taxon>eudicotyledons</taxon>
        <taxon>Gunneridae</taxon>
        <taxon>Pentapetalae</taxon>
        <taxon>rosids</taxon>
        <taxon>malvids</taxon>
        <taxon>Brassicales</taxon>
        <taxon>Brassicaceae</taxon>
        <taxon>Coluteocarpeae</taxon>
        <taxon>Microthlaspi</taxon>
    </lineage>
</organism>
<feature type="region of interest" description="Disordered" evidence="1">
    <location>
        <begin position="1"/>
        <end position="22"/>
    </location>
</feature>
<dbReference type="Pfam" id="PF08268">
    <property type="entry name" value="FBA_3"/>
    <property type="match status" value="1"/>
</dbReference>
<evidence type="ECO:0000259" key="2">
    <source>
        <dbReference type="SMART" id="SM00256"/>
    </source>
</evidence>
<protein>
    <recommendedName>
        <fullName evidence="2">F-box domain-containing protein</fullName>
    </recommendedName>
</protein>
<dbReference type="NCBIfam" id="TIGR01640">
    <property type="entry name" value="F_box_assoc_1"/>
    <property type="match status" value="1"/>
</dbReference>
<proteinExistence type="predicted"/>
<dbReference type="Proteomes" id="UP000467841">
    <property type="component" value="Unassembled WGS sequence"/>
</dbReference>
<keyword evidence="4" id="KW-1185">Reference proteome</keyword>
<feature type="compositionally biased region" description="Polar residues" evidence="1">
    <location>
        <begin position="8"/>
        <end position="19"/>
    </location>
</feature>
<dbReference type="PANTHER" id="PTHR31111">
    <property type="entry name" value="BNAA05G37150D PROTEIN-RELATED"/>
    <property type="match status" value="1"/>
</dbReference>
<dbReference type="InterPro" id="IPR001810">
    <property type="entry name" value="F-box_dom"/>
</dbReference>
<dbReference type="Pfam" id="PF00646">
    <property type="entry name" value="F-box"/>
    <property type="match status" value="1"/>
</dbReference>
<dbReference type="SMART" id="SM00256">
    <property type="entry name" value="FBOX"/>
    <property type="match status" value="1"/>
</dbReference>
<comment type="caution">
    <text evidence="3">The sequence shown here is derived from an EMBL/GenBank/DDBJ whole genome shotgun (WGS) entry which is preliminary data.</text>
</comment>
<dbReference type="AlphaFoldDB" id="A0A6D2K1T0"/>
<evidence type="ECO:0000256" key="1">
    <source>
        <dbReference type="SAM" id="MobiDB-lite"/>
    </source>
</evidence>
<sequence>MEKLEQLKISNTQQSSTSEGDPIPHDLLIDIFLRVPSESIARFRCVSKQWASILGRQDFTDMFLKNSTSHPRLLFTVHENGKLFFFSSPQAQNPEADSSLVATRYRTFSLNSHHHGICPPTRGWLCFRGRAFQDTPVIFNPATGEYLALPKTTFARIYCGYDPIDKVSKVLCISVISNHHQVLTVETRKDLTWRTIECKPHDPSLCGHGICIDGVLYYCTRVHKENVLLVSKLVCFDVRSEKFSFLNIDDESMTLESTLINYKGKPGVVQFTDSDQSSLCLWLLEDAEKHEFSKHICEFPLWWEEMDSRPYYDIVGTTAGTCDILLSPYKLPDRLYVFYYNVERETLVRVEIQGQGLTFTNSILHTFQDYVEDVKLIM</sequence>
<evidence type="ECO:0000313" key="4">
    <source>
        <dbReference type="Proteomes" id="UP000467841"/>
    </source>
</evidence>
<dbReference type="OrthoDB" id="687122at2759"/>
<accession>A0A6D2K1T0</accession>
<dbReference type="InterPro" id="IPR036047">
    <property type="entry name" value="F-box-like_dom_sf"/>
</dbReference>
<feature type="domain" description="F-box" evidence="2">
    <location>
        <begin position="23"/>
        <end position="63"/>
    </location>
</feature>
<evidence type="ECO:0000313" key="3">
    <source>
        <dbReference type="EMBL" id="CAA7046202.1"/>
    </source>
</evidence>